<sequence>MAGHVKLVATAGEEDADKSTDSWHRLGTIDAIFIWTLHWSCAGAGQGIHSRLPVNTAWACVPGGSGGRPVTSGRRVGVIRPGRHQDARIQLCGEQRFILLEIELDAAVEMVHSSGKQNKLSEVKLNFRSKRAMSYR</sequence>
<protein>
    <submittedName>
        <fullName evidence="1">Uncharacterized protein</fullName>
    </submittedName>
</protein>
<evidence type="ECO:0000313" key="2">
    <source>
        <dbReference type="Proteomes" id="UP001283361"/>
    </source>
</evidence>
<keyword evidence="2" id="KW-1185">Reference proteome</keyword>
<evidence type="ECO:0000313" key="1">
    <source>
        <dbReference type="EMBL" id="KAK3792012.1"/>
    </source>
</evidence>
<accession>A0AAE1ASM4</accession>
<comment type="caution">
    <text evidence="1">The sequence shown here is derived from an EMBL/GenBank/DDBJ whole genome shotgun (WGS) entry which is preliminary data.</text>
</comment>
<dbReference type="AlphaFoldDB" id="A0AAE1ASM4"/>
<proteinExistence type="predicted"/>
<name>A0AAE1ASM4_9GAST</name>
<organism evidence="1 2">
    <name type="scientific">Elysia crispata</name>
    <name type="common">lettuce slug</name>
    <dbReference type="NCBI Taxonomy" id="231223"/>
    <lineage>
        <taxon>Eukaryota</taxon>
        <taxon>Metazoa</taxon>
        <taxon>Spiralia</taxon>
        <taxon>Lophotrochozoa</taxon>
        <taxon>Mollusca</taxon>
        <taxon>Gastropoda</taxon>
        <taxon>Heterobranchia</taxon>
        <taxon>Euthyneura</taxon>
        <taxon>Panpulmonata</taxon>
        <taxon>Sacoglossa</taxon>
        <taxon>Placobranchoidea</taxon>
        <taxon>Plakobranchidae</taxon>
        <taxon>Elysia</taxon>
    </lineage>
</organism>
<reference evidence="1" key="1">
    <citation type="journal article" date="2023" name="G3 (Bethesda)">
        <title>A reference genome for the long-term kleptoplast-retaining sea slug Elysia crispata morphotype clarki.</title>
        <authorList>
            <person name="Eastman K.E."/>
            <person name="Pendleton A.L."/>
            <person name="Shaikh M.A."/>
            <person name="Suttiyut T."/>
            <person name="Ogas R."/>
            <person name="Tomko P."/>
            <person name="Gavelis G."/>
            <person name="Widhalm J.R."/>
            <person name="Wisecaver J.H."/>
        </authorList>
    </citation>
    <scope>NUCLEOTIDE SEQUENCE</scope>
    <source>
        <strain evidence="1">ECLA1</strain>
    </source>
</reference>
<dbReference type="EMBL" id="JAWDGP010001404">
    <property type="protein sequence ID" value="KAK3792012.1"/>
    <property type="molecule type" value="Genomic_DNA"/>
</dbReference>
<gene>
    <name evidence="1" type="ORF">RRG08_035499</name>
</gene>
<dbReference type="Proteomes" id="UP001283361">
    <property type="component" value="Unassembled WGS sequence"/>
</dbReference>